<comment type="caution">
    <text evidence="1">The sequence shown here is derived from an EMBL/GenBank/DDBJ whole genome shotgun (WGS) entry which is preliminary data.</text>
</comment>
<organism evidence="1 2">
    <name type="scientific">Actinocorallia herbida</name>
    <dbReference type="NCBI Taxonomy" id="58109"/>
    <lineage>
        <taxon>Bacteria</taxon>
        <taxon>Bacillati</taxon>
        <taxon>Actinomycetota</taxon>
        <taxon>Actinomycetes</taxon>
        <taxon>Streptosporangiales</taxon>
        <taxon>Thermomonosporaceae</taxon>
        <taxon>Actinocorallia</taxon>
    </lineage>
</organism>
<dbReference type="EMBL" id="RJKE01000001">
    <property type="protein sequence ID" value="ROO85854.1"/>
    <property type="molecule type" value="Genomic_DNA"/>
</dbReference>
<sequence>MSSRSRRWGGLLSAVPLVAVLGGPVLAAPGEGEGARLRLGDVSCTGTYRMSASPAIQSVVLAGERDTTFTGTFDLDACESVKHPKITSGRMSLKATGQAACDITHADVYVKDGTGRGDITWNTGERSTFSAATWKGKTGALSLSDGTIADGLMKGGRLDLTAVPDTGIVSLSYGCSVPGVSRLDGSVRTADISAP</sequence>
<dbReference type="OrthoDB" id="3690616at2"/>
<dbReference type="RefSeq" id="WP_148085985.1">
    <property type="nucleotide sequence ID" value="NZ_RJKE01000001.1"/>
</dbReference>
<keyword evidence="2" id="KW-1185">Reference proteome</keyword>
<accession>A0A3N1CX60</accession>
<reference evidence="1 2" key="1">
    <citation type="submission" date="2018-11" db="EMBL/GenBank/DDBJ databases">
        <title>Sequencing the genomes of 1000 actinobacteria strains.</title>
        <authorList>
            <person name="Klenk H.-P."/>
        </authorList>
    </citation>
    <scope>NUCLEOTIDE SEQUENCE [LARGE SCALE GENOMIC DNA]</scope>
    <source>
        <strain evidence="1 2">DSM 44254</strain>
    </source>
</reference>
<evidence type="ECO:0000313" key="1">
    <source>
        <dbReference type="EMBL" id="ROO85854.1"/>
    </source>
</evidence>
<protein>
    <submittedName>
        <fullName evidence="1">Uncharacterized protein</fullName>
    </submittedName>
</protein>
<dbReference type="AlphaFoldDB" id="A0A3N1CX60"/>
<proteinExistence type="predicted"/>
<evidence type="ECO:0000313" key="2">
    <source>
        <dbReference type="Proteomes" id="UP000272400"/>
    </source>
</evidence>
<gene>
    <name evidence="1" type="ORF">EDD29_3405</name>
</gene>
<dbReference type="Proteomes" id="UP000272400">
    <property type="component" value="Unassembled WGS sequence"/>
</dbReference>
<name>A0A3N1CX60_9ACTN</name>